<evidence type="ECO:0000256" key="1">
    <source>
        <dbReference type="SAM" id="Phobius"/>
    </source>
</evidence>
<keyword evidence="1" id="KW-0812">Transmembrane</keyword>
<proteinExistence type="predicted"/>
<gene>
    <name evidence="2" type="ORF">ABGV49_19010</name>
</gene>
<dbReference type="EMBL" id="JBDOJC010000001">
    <property type="protein sequence ID" value="MEO2219148.1"/>
    <property type="molecule type" value="Genomic_DNA"/>
</dbReference>
<keyword evidence="3" id="KW-1185">Reference proteome</keyword>
<reference evidence="2 3" key="1">
    <citation type="submission" date="2024-05" db="EMBL/GenBank/DDBJ databases">
        <authorList>
            <person name="De Oliveira J.P."/>
            <person name="Noriler S.A."/>
            <person name="De Oliveira A.G."/>
            <person name="Sipoli D.S."/>
        </authorList>
    </citation>
    <scope>NUCLEOTIDE SEQUENCE [LARGE SCALE GENOMIC DNA]</scope>
    <source>
        <strain evidence="2 3">LABIM189</strain>
    </source>
</reference>
<sequence length="111" mass="12091">MAGMLIRRRGGYRAERGSAVLDAAVAGAACYVAKLDERGQKMLHHGFLCRFIAALGSARALFGVNCNDNGIYWFGKIFDARQDVARIFVAFPTSLAILTILRPVSVMPTLD</sequence>
<keyword evidence="1" id="KW-1133">Transmembrane helix</keyword>
<accession>A0ABV0FIW4</accession>
<keyword evidence="1" id="KW-0472">Membrane</keyword>
<organism evidence="2 3">
    <name type="scientific">Chromobacterium vaccinii</name>
    <dbReference type="NCBI Taxonomy" id="1108595"/>
    <lineage>
        <taxon>Bacteria</taxon>
        <taxon>Pseudomonadati</taxon>
        <taxon>Pseudomonadota</taxon>
        <taxon>Betaproteobacteria</taxon>
        <taxon>Neisseriales</taxon>
        <taxon>Chromobacteriaceae</taxon>
        <taxon>Chromobacterium</taxon>
    </lineage>
</organism>
<feature type="transmembrane region" description="Helical" evidence="1">
    <location>
        <begin position="84"/>
        <end position="101"/>
    </location>
</feature>
<dbReference type="RefSeq" id="WP_347371744.1">
    <property type="nucleotide sequence ID" value="NZ_JBDOJC010000001.1"/>
</dbReference>
<comment type="caution">
    <text evidence="2">The sequence shown here is derived from an EMBL/GenBank/DDBJ whole genome shotgun (WGS) entry which is preliminary data.</text>
</comment>
<protein>
    <submittedName>
        <fullName evidence="2">Uncharacterized protein</fullName>
    </submittedName>
</protein>
<name>A0ABV0FIW4_9NEIS</name>
<evidence type="ECO:0000313" key="2">
    <source>
        <dbReference type="EMBL" id="MEO2219148.1"/>
    </source>
</evidence>
<dbReference type="Proteomes" id="UP001455709">
    <property type="component" value="Unassembled WGS sequence"/>
</dbReference>
<evidence type="ECO:0000313" key="3">
    <source>
        <dbReference type="Proteomes" id="UP001455709"/>
    </source>
</evidence>